<protein>
    <submittedName>
        <fullName evidence="1">Uncharacterized protein</fullName>
    </submittedName>
</protein>
<organism evidence="1 2">
    <name type="scientific">Micromonospora profundi</name>
    <dbReference type="NCBI Taxonomy" id="1420889"/>
    <lineage>
        <taxon>Bacteria</taxon>
        <taxon>Bacillati</taxon>
        <taxon>Actinomycetota</taxon>
        <taxon>Actinomycetes</taxon>
        <taxon>Micromonosporales</taxon>
        <taxon>Micromonosporaceae</taxon>
        <taxon>Micromonospora</taxon>
    </lineage>
</organism>
<evidence type="ECO:0000313" key="2">
    <source>
        <dbReference type="Proteomes" id="UP001235874"/>
    </source>
</evidence>
<evidence type="ECO:0000313" key="1">
    <source>
        <dbReference type="EMBL" id="WLS43288.1"/>
    </source>
</evidence>
<dbReference type="Gene3D" id="3.10.590.10">
    <property type="entry name" value="ph1033 like domains"/>
    <property type="match status" value="1"/>
</dbReference>
<sequence>MAGLWHRGRMTYWLNLFIVETWREFKDAGGTLSGFSGRRWNTAQRLQPGDRLRPITGTGTG</sequence>
<proteinExistence type="predicted"/>
<dbReference type="AlphaFoldDB" id="A0AAJ6L3J4"/>
<gene>
    <name evidence="1" type="ORF">Q3V37_17880</name>
</gene>
<dbReference type="EMBL" id="CP130472">
    <property type="protein sequence ID" value="WLS43288.1"/>
    <property type="molecule type" value="Genomic_DNA"/>
</dbReference>
<accession>A0AAJ6L3J4</accession>
<dbReference type="RefSeq" id="WP_306270695.1">
    <property type="nucleotide sequence ID" value="NZ_CP130472.1"/>
</dbReference>
<keyword evidence="2" id="KW-1185">Reference proteome</keyword>
<dbReference type="KEGG" id="mprn:Q3V37_17880"/>
<name>A0AAJ6L3J4_9ACTN</name>
<reference evidence="1 2" key="1">
    <citation type="submission" date="2023-07" db="EMBL/GenBank/DDBJ databases">
        <title>Micromonospora profundi TRM 95458 converts glycerol to a new osmotic compound.</title>
        <authorList>
            <person name="Lu D."/>
        </authorList>
    </citation>
    <scope>NUCLEOTIDE SEQUENCE [LARGE SCALE GENOMIC DNA]</scope>
    <source>
        <strain evidence="1 2">TRM95458</strain>
    </source>
</reference>
<dbReference type="Proteomes" id="UP001235874">
    <property type="component" value="Chromosome"/>
</dbReference>